<sequence length="172" mass="19083">MSAFIVSQVLVTIALVVEGTAMQMKQKQHLLVLLSLSCLFNGVHYFLLGQATAGFIFLLSSVRFLINLRWQSFKLATFFLSMSVGVTFFTYTGLLSLLGLSATVFITMSGFCKDKKMRILMVIGGSIWLVHNIILLSPVAILLELCFVVSGVVGLYRHYRSDAGTFLDKVEK</sequence>
<dbReference type="Pfam" id="PF10688">
    <property type="entry name" value="Imp-YgjV"/>
    <property type="match status" value="1"/>
</dbReference>
<organism evidence="2 3">
    <name type="scientific">Pseudoalteromonas luteoviolacea</name>
    <dbReference type="NCBI Taxonomy" id="43657"/>
    <lineage>
        <taxon>Bacteria</taxon>
        <taxon>Pseudomonadati</taxon>
        <taxon>Pseudomonadota</taxon>
        <taxon>Gammaproteobacteria</taxon>
        <taxon>Alteromonadales</taxon>
        <taxon>Pseudoalteromonadaceae</taxon>
        <taxon>Pseudoalteromonas</taxon>
    </lineage>
</organism>
<proteinExistence type="predicted"/>
<dbReference type="AlphaFoldDB" id="A0A1C0TW34"/>
<dbReference type="RefSeq" id="WP_065789534.1">
    <property type="nucleotide sequence ID" value="NZ_MAUJ01000001.1"/>
</dbReference>
<evidence type="ECO:0000313" key="3">
    <source>
        <dbReference type="Proteomes" id="UP000093366"/>
    </source>
</evidence>
<accession>A0A1C0TW34</accession>
<protein>
    <recommendedName>
        <fullName evidence="4">YgjV family protein</fullName>
    </recommendedName>
</protein>
<dbReference type="OrthoDB" id="7858522at2"/>
<reference evidence="3" key="1">
    <citation type="submission" date="2016-07" db="EMBL/GenBank/DDBJ databases">
        <authorList>
            <person name="Florea S."/>
            <person name="Webb J.S."/>
            <person name="Jaromczyk J."/>
            <person name="Schardl C.L."/>
        </authorList>
    </citation>
    <scope>NUCLEOTIDE SEQUENCE [LARGE SCALE GENOMIC DNA]</scope>
    <source>
        <strain evidence="3">IPB1</strain>
    </source>
</reference>
<evidence type="ECO:0000256" key="1">
    <source>
        <dbReference type="SAM" id="Phobius"/>
    </source>
</evidence>
<feature type="transmembrane region" description="Helical" evidence="1">
    <location>
        <begin position="43"/>
        <end position="66"/>
    </location>
</feature>
<dbReference type="EMBL" id="MAUJ01000001">
    <property type="protein sequence ID" value="OCQ23517.1"/>
    <property type="molecule type" value="Genomic_DNA"/>
</dbReference>
<gene>
    <name evidence="2" type="ORF">A7985_06140</name>
</gene>
<dbReference type="Proteomes" id="UP000093366">
    <property type="component" value="Unassembled WGS sequence"/>
</dbReference>
<keyword evidence="1" id="KW-0812">Transmembrane</keyword>
<feature type="transmembrane region" description="Helical" evidence="1">
    <location>
        <begin position="128"/>
        <end position="156"/>
    </location>
</feature>
<name>A0A1C0TW34_9GAMM</name>
<comment type="caution">
    <text evidence="2">The sequence shown here is derived from an EMBL/GenBank/DDBJ whole genome shotgun (WGS) entry which is preliminary data.</text>
</comment>
<feature type="transmembrane region" description="Helical" evidence="1">
    <location>
        <begin position="78"/>
        <end position="108"/>
    </location>
</feature>
<keyword evidence="1" id="KW-0472">Membrane</keyword>
<dbReference type="InterPro" id="IPR019629">
    <property type="entry name" value="Uncharacterised_HI1736/YgjV"/>
</dbReference>
<evidence type="ECO:0008006" key="4">
    <source>
        <dbReference type="Google" id="ProtNLM"/>
    </source>
</evidence>
<keyword evidence="1" id="KW-1133">Transmembrane helix</keyword>
<evidence type="ECO:0000313" key="2">
    <source>
        <dbReference type="EMBL" id="OCQ23517.1"/>
    </source>
</evidence>